<reference evidence="2" key="2">
    <citation type="submission" date="2011-02" db="EMBL/GenBank/DDBJ databases">
        <authorList>
            <person name="MacLean D."/>
        </authorList>
    </citation>
    <scope>NUCLEOTIDE SEQUENCE</scope>
</reference>
<feature type="compositionally biased region" description="Basic and acidic residues" evidence="1">
    <location>
        <begin position="81"/>
        <end position="105"/>
    </location>
</feature>
<dbReference type="EMBL" id="FR824546">
    <property type="protein sequence ID" value="CCA27344.1"/>
    <property type="molecule type" value="Genomic_DNA"/>
</dbReference>
<evidence type="ECO:0000256" key="1">
    <source>
        <dbReference type="SAM" id="MobiDB-lite"/>
    </source>
</evidence>
<accession>F0X0Q0</accession>
<proteinExistence type="predicted"/>
<feature type="compositionally biased region" description="Polar residues" evidence="1">
    <location>
        <begin position="70"/>
        <end position="80"/>
    </location>
</feature>
<protein>
    <submittedName>
        <fullName evidence="2">AlNc14C511G11995 protein</fullName>
    </submittedName>
</protein>
<sequence>MMMTISSHILPSTFPTRPTSHSPSPTSTAHKGSSHKRSWSDTSNNCREEPTTSYGRGESGISPKKKVKTDATSCKSITSKDSFEKEASEHVAEKHTRDNETHEDSEGASPDDASMNPIPFEKDPDAQLLGDEICILNFFLS</sequence>
<feature type="compositionally biased region" description="Polar residues" evidence="1">
    <location>
        <begin position="1"/>
        <end position="10"/>
    </location>
</feature>
<evidence type="ECO:0000313" key="2">
    <source>
        <dbReference type="EMBL" id="CCA27344.1"/>
    </source>
</evidence>
<feature type="compositionally biased region" description="Low complexity" evidence="1">
    <location>
        <begin position="11"/>
        <end position="28"/>
    </location>
</feature>
<name>F0X0Q0_9STRA</name>
<reference evidence="2" key="1">
    <citation type="journal article" date="2011" name="PLoS Biol.">
        <title>Gene gain and loss during evolution of obligate parasitism in the white rust pathogen of Arabidopsis thaliana.</title>
        <authorList>
            <person name="Kemen E."/>
            <person name="Gardiner A."/>
            <person name="Schultz-Larsen T."/>
            <person name="Kemen A.C."/>
            <person name="Balmuth A.L."/>
            <person name="Robert-Seilaniantz A."/>
            <person name="Bailey K."/>
            <person name="Holub E."/>
            <person name="Studholme D.J."/>
            <person name="Maclean D."/>
            <person name="Jones J.D."/>
        </authorList>
    </citation>
    <scope>NUCLEOTIDE SEQUENCE</scope>
</reference>
<organism evidence="2">
    <name type="scientific">Albugo laibachii Nc14</name>
    <dbReference type="NCBI Taxonomy" id="890382"/>
    <lineage>
        <taxon>Eukaryota</taxon>
        <taxon>Sar</taxon>
        <taxon>Stramenopiles</taxon>
        <taxon>Oomycota</taxon>
        <taxon>Peronosporomycetes</taxon>
        <taxon>Albuginales</taxon>
        <taxon>Albuginaceae</taxon>
        <taxon>Albugo</taxon>
    </lineage>
</organism>
<feature type="region of interest" description="Disordered" evidence="1">
    <location>
        <begin position="1"/>
        <end position="126"/>
    </location>
</feature>
<dbReference type="HOGENOM" id="CLU_1828913_0_0_1"/>
<dbReference type="AlphaFoldDB" id="F0X0Q0"/>
<gene>
    <name evidence="2" type="primary">AlNc14C511G11995</name>
    <name evidence="2" type="ORF">ALNC14_134880</name>
</gene>